<dbReference type="KEGG" id="psoj:PHYSODRAFT_286058"/>
<dbReference type="PROSITE" id="PS51257">
    <property type="entry name" value="PROKAR_LIPOPROTEIN"/>
    <property type="match status" value="1"/>
</dbReference>
<dbReference type="Pfam" id="PF16810">
    <property type="entry name" value="RXLR"/>
    <property type="match status" value="1"/>
</dbReference>
<evidence type="ECO:0000256" key="4">
    <source>
        <dbReference type="ARBA" id="ARBA00022729"/>
    </source>
</evidence>
<evidence type="ECO:0000256" key="5">
    <source>
        <dbReference type="RuleBase" id="RU367124"/>
    </source>
</evidence>
<dbReference type="VEuPathDB" id="FungiDB:PHYSODRAFT_286058"/>
<evidence type="ECO:0000313" key="6">
    <source>
        <dbReference type="EMBL" id="AEK80852.1"/>
    </source>
</evidence>
<evidence type="ECO:0000313" key="7">
    <source>
        <dbReference type="EMBL" id="AEK80853.1"/>
    </source>
</evidence>
<sequence>MRLADLALLVATLFIASCNALSSSEQQQRIVPPGADIPRSLAAASEDITVKSSLRYGDALAADENDEERGLSSLKAKIGALFNKLKYKYWVKRGKSEAEIYNIWVKQGKTDKQIYNLLAQQGNSDRNIYDVFLRQRLSDAQIYFMFRRFGKSDDEIYKIWKEQRRYMSDINRIWLRVGKTDEDIYKLLKPKMSMNKLYNLWLQLQKSDEKIYNIWLKENVPTEKIYAAWFSSTRTPDSVLDLLQNVYKDQSRAHMTTYVQYRSYFNENYGIREW</sequence>
<dbReference type="EMBL" id="JN254040">
    <property type="protein sequence ID" value="AEK80853.1"/>
    <property type="molecule type" value="Genomic_DNA"/>
</dbReference>
<dbReference type="OrthoDB" id="129107at2759"/>
<evidence type="ECO:0000256" key="2">
    <source>
        <dbReference type="ARBA" id="ARBA00010400"/>
    </source>
</evidence>
<reference evidence="7" key="1">
    <citation type="journal article" date="2011" name="Plant Cell">
        <title>Transcriptional programming and functional interactions within the Phytophthora sojae RXLR effector repertoire.</title>
        <authorList>
            <person name="Wang Q."/>
            <person name="Han C."/>
            <person name="Ferreira A.O."/>
            <person name="Yu X."/>
            <person name="Ye W."/>
            <person name="Tripathy S."/>
            <person name="Kale S.D."/>
            <person name="Gu B."/>
            <person name="Sheng Y."/>
            <person name="Sui Y."/>
            <person name="Wang X."/>
            <person name="Zhang Z."/>
            <person name="Cheng B."/>
            <person name="Dong S."/>
            <person name="Shan W."/>
            <person name="Zheng X."/>
            <person name="Dou D."/>
            <person name="Tyler B.M."/>
            <person name="Wang Y."/>
        </authorList>
    </citation>
    <scope>NUCLEOTIDE SEQUENCE</scope>
    <source>
        <strain evidence="6">P7074</strain>
        <strain evidence="7">P7076</strain>
    </source>
</reference>
<proteinExistence type="inferred from homology"/>
<dbReference type="OMA" id="NYGIREW"/>
<evidence type="ECO:0000256" key="1">
    <source>
        <dbReference type="ARBA" id="ARBA00004613"/>
    </source>
</evidence>
<comment type="subcellular location">
    <subcellularLocation>
        <location evidence="1 5">Secreted</location>
    </subcellularLocation>
</comment>
<organism evidence="7">
    <name type="scientific">Phytophthora sojae</name>
    <name type="common">Soybean stem and root rot agent</name>
    <name type="synonym">Phytophthora megasperma f. sp. glycines</name>
    <dbReference type="NCBI Taxonomy" id="67593"/>
    <lineage>
        <taxon>Eukaryota</taxon>
        <taxon>Sar</taxon>
        <taxon>Stramenopiles</taxon>
        <taxon>Oomycota</taxon>
        <taxon>Peronosporomycetes</taxon>
        <taxon>Peronosporales</taxon>
        <taxon>Peronosporaceae</taxon>
        <taxon>Phytophthora</taxon>
    </lineage>
</organism>
<comment type="domain">
    <text evidence="5">The RxLR-dEER motif acts to carry the protein into the host cell cytoplasm through binding to cell surface phosphatidylinositol-3-phosphate.</text>
</comment>
<accession>E0W4Q8</accession>
<evidence type="ECO:0000256" key="3">
    <source>
        <dbReference type="ARBA" id="ARBA00022525"/>
    </source>
</evidence>
<dbReference type="InterPro" id="IPR031825">
    <property type="entry name" value="RXLR"/>
</dbReference>
<keyword evidence="4 5" id="KW-0732">Signal</keyword>
<name>E0W4Q8_PHYSO</name>
<dbReference type="AlphaFoldDB" id="E0W4Q8"/>
<gene>
    <name evidence="7" type="primary">Avh</name>
</gene>
<dbReference type="HOGENOM" id="CLU_954637_0_0_1"/>
<feature type="chain" id="PRO_5007653094" description="RxLR effector protein" evidence="5">
    <location>
        <begin position="21"/>
        <end position="274"/>
    </location>
</feature>
<dbReference type="PHI-base" id="PHI:12108"/>
<dbReference type="GO" id="GO:0005576">
    <property type="term" value="C:extracellular region"/>
    <property type="evidence" value="ECO:0007669"/>
    <property type="project" value="UniProtKB-SubCell"/>
</dbReference>
<protein>
    <recommendedName>
        <fullName evidence="5">RxLR effector protein</fullName>
    </recommendedName>
</protein>
<dbReference type="SMR" id="E0W4Q8"/>
<comment type="similarity">
    <text evidence="2 5">Belongs to the RxLR effector family.</text>
</comment>
<dbReference type="RefSeq" id="XP_009527346.1">
    <property type="nucleotide sequence ID" value="XM_009529051.1"/>
</dbReference>
<keyword evidence="3 5" id="KW-0964">Secreted</keyword>
<comment type="function">
    <text evidence="5">Effector that suppresses plant defense responses during pathogen infection.</text>
</comment>
<feature type="signal peptide" evidence="5">
    <location>
        <begin position="1"/>
        <end position="20"/>
    </location>
</feature>
<dbReference type="EMBL" id="JN254039">
    <property type="protein sequence ID" value="AEK80852.1"/>
    <property type="molecule type" value="Genomic_DNA"/>
</dbReference>